<comment type="caution">
    <text evidence="1">The sequence shown here is derived from an EMBL/GenBank/DDBJ whole genome shotgun (WGS) entry which is preliminary data.</text>
</comment>
<keyword evidence="2" id="KW-1185">Reference proteome</keyword>
<evidence type="ECO:0000313" key="1">
    <source>
        <dbReference type="EMBL" id="KAG5594350.1"/>
    </source>
</evidence>
<name>A0A9J5Y5K5_SOLCO</name>
<dbReference type="Proteomes" id="UP000824120">
    <property type="component" value="Chromosome 7"/>
</dbReference>
<dbReference type="EMBL" id="JACXVP010000007">
    <property type="protein sequence ID" value="KAG5594350.1"/>
    <property type="molecule type" value="Genomic_DNA"/>
</dbReference>
<gene>
    <name evidence="1" type="ORF">H5410_035582</name>
</gene>
<proteinExistence type="predicted"/>
<protein>
    <submittedName>
        <fullName evidence="1">Uncharacterized protein</fullName>
    </submittedName>
</protein>
<reference evidence="1 2" key="1">
    <citation type="submission" date="2020-09" db="EMBL/GenBank/DDBJ databases">
        <title>De no assembly of potato wild relative species, Solanum commersonii.</title>
        <authorList>
            <person name="Cho K."/>
        </authorList>
    </citation>
    <scope>NUCLEOTIDE SEQUENCE [LARGE SCALE GENOMIC DNA]</scope>
    <source>
        <strain evidence="1">LZ3.2</strain>
        <tissue evidence="1">Leaf</tissue>
    </source>
</reference>
<organism evidence="1 2">
    <name type="scientific">Solanum commersonii</name>
    <name type="common">Commerson's wild potato</name>
    <name type="synonym">Commerson's nightshade</name>
    <dbReference type="NCBI Taxonomy" id="4109"/>
    <lineage>
        <taxon>Eukaryota</taxon>
        <taxon>Viridiplantae</taxon>
        <taxon>Streptophyta</taxon>
        <taxon>Embryophyta</taxon>
        <taxon>Tracheophyta</taxon>
        <taxon>Spermatophyta</taxon>
        <taxon>Magnoliopsida</taxon>
        <taxon>eudicotyledons</taxon>
        <taxon>Gunneridae</taxon>
        <taxon>Pentapetalae</taxon>
        <taxon>asterids</taxon>
        <taxon>lamiids</taxon>
        <taxon>Solanales</taxon>
        <taxon>Solanaceae</taxon>
        <taxon>Solanoideae</taxon>
        <taxon>Solaneae</taxon>
        <taxon>Solanum</taxon>
    </lineage>
</organism>
<dbReference type="AlphaFoldDB" id="A0A9J5Y5K5"/>
<evidence type="ECO:0000313" key="2">
    <source>
        <dbReference type="Proteomes" id="UP000824120"/>
    </source>
</evidence>
<accession>A0A9J5Y5K5</accession>
<sequence length="149" mass="17537">MSEHKIDFSPGSLARKYIQNEFLNENGTRSYKDESGNIIQSIYPPQARLFYQIILVLLLSRLHKFIDNEVAATVTINEINRIISQNNYLGLYVKLKSINKFRMCFFVKSDDVHIQRPPRNSDFILRPLHDLENLLDKKFSQFECKCKTH</sequence>